<keyword evidence="2" id="KW-0813">Transport</keyword>
<dbReference type="SUPFAM" id="SSF52540">
    <property type="entry name" value="P-loop containing nucleoside triphosphate hydrolases"/>
    <property type="match status" value="1"/>
</dbReference>
<evidence type="ECO:0000259" key="14">
    <source>
        <dbReference type="PROSITE" id="PS50893"/>
    </source>
</evidence>
<dbReference type="InterPro" id="IPR027417">
    <property type="entry name" value="P-loop_NTPase"/>
</dbReference>
<keyword evidence="8 13" id="KW-1133">Transmembrane helix</keyword>
<dbReference type="CDD" id="cd02419">
    <property type="entry name" value="Peptidase_C39C"/>
    <property type="match status" value="1"/>
</dbReference>
<dbReference type="GO" id="GO:0016887">
    <property type="term" value="F:ATP hydrolysis activity"/>
    <property type="evidence" value="ECO:0007669"/>
    <property type="project" value="InterPro"/>
</dbReference>
<evidence type="ECO:0000256" key="1">
    <source>
        <dbReference type="ARBA" id="ARBA00004651"/>
    </source>
</evidence>
<evidence type="ECO:0000256" key="8">
    <source>
        <dbReference type="ARBA" id="ARBA00022989"/>
    </source>
</evidence>
<keyword evidence="5" id="KW-0354">Hemolysis</keyword>
<dbReference type="SUPFAM" id="SSF90123">
    <property type="entry name" value="ABC transporter transmembrane region"/>
    <property type="match status" value="1"/>
</dbReference>
<dbReference type="Gene3D" id="3.90.70.10">
    <property type="entry name" value="Cysteine proteinases"/>
    <property type="match status" value="1"/>
</dbReference>
<dbReference type="PANTHER" id="PTHR24221">
    <property type="entry name" value="ATP-BINDING CASSETTE SUB-FAMILY B"/>
    <property type="match status" value="1"/>
</dbReference>
<dbReference type="Gene3D" id="3.40.50.300">
    <property type="entry name" value="P-loop containing nucleotide triphosphate hydrolases"/>
    <property type="match status" value="1"/>
</dbReference>
<keyword evidence="9 13" id="KW-0472">Membrane</keyword>
<reference evidence="17 18" key="1">
    <citation type="submission" date="2018-08" db="EMBL/GenBank/DDBJ databases">
        <authorList>
            <person name="Khan S.A."/>
            <person name="Jeon C.O."/>
            <person name="Chun B.H."/>
            <person name="Jeong S.E."/>
        </authorList>
    </citation>
    <scope>NUCLEOTIDE SEQUENCE [LARGE SCALE GENOMIC DNA]</scope>
    <source>
        <strain evidence="17 18">S-16</strain>
    </source>
</reference>
<evidence type="ECO:0000256" key="6">
    <source>
        <dbReference type="ARBA" id="ARBA00022741"/>
    </source>
</evidence>
<dbReference type="InterPro" id="IPR005074">
    <property type="entry name" value="Peptidase_C39"/>
</dbReference>
<evidence type="ECO:0000256" key="10">
    <source>
        <dbReference type="ARBA" id="ARBA00055355"/>
    </source>
</evidence>
<dbReference type="Proteomes" id="UP000267464">
    <property type="component" value="Unassembled WGS sequence"/>
</dbReference>
<comment type="similarity">
    <text evidence="11">Belongs to the ABC transporter superfamily. Cyclolysin exporter (TC 3.A.1.109.2) family.</text>
</comment>
<feature type="transmembrane region" description="Helical" evidence="13">
    <location>
        <begin position="280"/>
        <end position="298"/>
    </location>
</feature>
<feature type="transmembrane region" description="Helical" evidence="13">
    <location>
        <begin position="304"/>
        <end position="322"/>
    </location>
</feature>
<feature type="domain" description="ABC transmembrane type-1" evidence="15">
    <location>
        <begin position="168"/>
        <end position="449"/>
    </location>
</feature>
<evidence type="ECO:0000256" key="3">
    <source>
        <dbReference type="ARBA" id="ARBA00022475"/>
    </source>
</evidence>
<dbReference type="Pfam" id="PF00664">
    <property type="entry name" value="ABC_membrane"/>
    <property type="match status" value="1"/>
</dbReference>
<evidence type="ECO:0000256" key="11">
    <source>
        <dbReference type="ARBA" id="ARBA00061173"/>
    </source>
</evidence>
<evidence type="ECO:0000256" key="2">
    <source>
        <dbReference type="ARBA" id="ARBA00022448"/>
    </source>
</evidence>
<evidence type="ECO:0000256" key="12">
    <source>
        <dbReference type="ARBA" id="ARBA00072252"/>
    </source>
</evidence>
<organism evidence="17 18">
    <name type="scientific">Piscinibacter terrae</name>
    <dbReference type="NCBI Taxonomy" id="2496871"/>
    <lineage>
        <taxon>Bacteria</taxon>
        <taxon>Pseudomonadati</taxon>
        <taxon>Pseudomonadota</taxon>
        <taxon>Betaproteobacteria</taxon>
        <taxon>Burkholderiales</taxon>
        <taxon>Sphaerotilaceae</taxon>
        <taxon>Piscinibacter</taxon>
    </lineage>
</organism>
<dbReference type="GO" id="GO:0140359">
    <property type="term" value="F:ABC-type transporter activity"/>
    <property type="evidence" value="ECO:0007669"/>
    <property type="project" value="InterPro"/>
</dbReference>
<dbReference type="EMBL" id="QUSW01000002">
    <property type="protein sequence ID" value="RQP25221.1"/>
    <property type="molecule type" value="Genomic_DNA"/>
</dbReference>
<dbReference type="RefSeq" id="WP_124540130.1">
    <property type="nucleotide sequence ID" value="NZ_QUSW01000002.1"/>
</dbReference>
<dbReference type="FunFam" id="3.40.50.300:FF:000299">
    <property type="entry name" value="ABC transporter ATP-binding protein/permease"/>
    <property type="match status" value="1"/>
</dbReference>
<comment type="caution">
    <text evidence="17">The sequence shown here is derived from an EMBL/GenBank/DDBJ whole genome shotgun (WGS) entry which is preliminary data.</text>
</comment>
<reference evidence="17 18" key="2">
    <citation type="submission" date="2018-12" db="EMBL/GenBank/DDBJ databases">
        <title>Rhizobacter gummiphilus sp. nov., a rubber-degrading bacterium isolated from the soil of a botanical garden in Japan.</title>
        <authorList>
            <person name="Shunsuke S.S."/>
        </authorList>
    </citation>
    <scope>NUCLEOTIDE SEQUENCE [LARGE SCALE GENOMIC DNA]</scope>
    <source>
        <strain evidence="17 18">S-16</strain>
    </source>
</reference>
<evidence type="ECO:0000256" key="7">
    <source>
        <dbReference type="ARBA" id="ARBA00022840"/>
    </source>
</evidence>
<dbReference type="Pfam" id="PF00005">
    <property type="entry name" value="ABC_tran"/>
    <property type="match status" value="1"/>
</dbReference>
<dbReference type="InterPro" id="IPR039421">
    <property type="entry name" value="Type_1_exporter"/>
</dbReference>
<dbReference type="GO" id="GO:0005524">
    <property type="term" value="F:ATP binding"/>
    <property type="evidence" value="ECO:0007669"/>
    <property type="project" value="UniProtKB-KW"/>
</dbReference>
<dbReference type="CDD" id="cd03246">
    <property type="entry name" value="ABCC_Protease_Secretion"/>
    <property type="match status" value="1"/>
</dbReference>
<evidence type="ECO:0000256" key="4">
    <source>
        <dbReference type="ARBA" id="ARBA00022692"/>
    </source>
</evidence>
<dbReference type="GO" id="GO:0005886">
    <property type="term" value="C:plasma membrane"/>
    <property type="evidence" value="ECO:0007669"/>
    <property type="project" value="UniProtKB-SubCell"/>
</dbReference>
<protein>
    <recommendedName>
        <fullName evidence="12">Cyclolysin secretion/processing ATP-binding protein CyaB</fullName>
    </recommendedName>
</protein>
<comment type="function">
    <text evidence="10">Involved in the export of calmodulin-sensitive adenylate cyclase-hemolysin (cyclolysin).</text>
</comment>
<accession>A0A3N7HW51</accession>
<dbReference type="InterPro" id="IPR011527">
    <property type="entry name" value="ABC1_TM_dom"/>
</dbReference>
<dbReference type="CDD" id="cd18567">
    <property type="entry name" value="ABC_6TM_CvaB_RaxB_like"/>
    <property type="match status" value="1"/>
</dbReference>
<evidence type="ECO:0000256" key="5">
    <source>
        <dbReference type="ARBA" id="ARBA00022735"/>
    </source>
</evidence>
<dbReference type="InterPro" id="IPR017871">
    <property type="entry name" value="ABC_transporter-like_CS"/>
</dbReference>
<evidence type="ECO:0000256" key="13">
    <source>
        <dbReference type="SAM" id="Phobius"/>
    </source>
</evidence>
<feature type="domain" description="Peptidase C39" evidence="16">
    <location>
        <begin position="15"/>
        <end position="134"/>
    </location>
</feature>
<name>A0A3N7HW51_9BURK</name>
<dbReference type="Gene3D" id="1.20.1560.10">
    <property type="entry name" value="ABC transporter type 1, transmembrane domain"/>
    <property type="match status" value="1"/>
</dbReference>
<dbReference type="Pfam" id="PF03412">
    <property type="entry name" value="Peptidase_C39"/>
    <property type="match status" value="1"/>
</dbReference>
<keyword evidence="3" id="KW-1003">Cell membrane</keyword>
<dbReference type="GO" id="GO:0008234">
    <property type="term" value="F:cysteine-type peptidase activity"/>
    <property type="evidence" value="ECO:0007669"/>
    <property type="project" value="InterPro"/>
</dbReference>
<evidence type="ECO:0000313" key="18">
    <source>
        <dbReference type="Proteomes" id="UP000267464"/>
    </source>
</evidence>
<feature type="transmembrane region" description="Helical" evidence="13">
    <location>
        <begin position="168"/>
        <end position="190"/>
    </location>
</feature>
<evidence type="ECO:0000256" key="9">
    <source>
        <dbReference type="ARBA" id="ARBA00023136"/>
    </source>
</evidence>
<proteinExistence type="inferred from homology"/>
<sequence length="709" mass="77856">MLDYSFAKRTPLILQTEAAECGHACVAMVAGYHGHRIDLASLRARHSVSLKGATLADLMQVATGLQLAPRPLRLELSHLHELALPCILHWDFNHFVVLTRVRGGLVTLLDPAIGERQMAVEEFSRHFTGVALELAPTQEFAPAEERRKVSLRQLVGSLPRLGTHAAQILSLALGLQVLALAGPFFLQWVVDEAIVSQDRDLIGVLGVGFLLLAVLVAGITALRAWVLMVMGTQLNLQLMSNLFRHLVRLPMAWFDKRHIGDVVSRFDSLNTIQRTLTTSALEALIDGVMALGTAAMMLLFSPKLALVAFLAAIGYAGLRLVLYKPFRRASEEQIVRGARQHSHFLETVRGMQGIKLFAREDQRAAAWQNLVVDQFNAGIRTQRLNLIYQGLNGLLFGIENVVTVWLGARLVLDNGAGFTVGMLFAFVAYKTQFVQRVIALIEKGLELRMLGLHTERVADIAMTAPEARDLMQPLDAPPLQGSIELKNVSFRYSDSDPWLIHGLNLRVEAGESLAIIGPSGGGKTTLMKLMLGLLQPSEGSIEVDGVPLNRLGLTRYRNSVASVMQDDQLFAGSIAENICFFDPRPDLERLQACARMAEVHEDITAMPMQYNTLVGDMGTVFSGGQKQRILLARALYREPRVLFLDEATSHLDVARERSVNEAVRRLSLTRVIVAHRSETIASADRVVKLAGGRLITGVSITGIRAAQAG</sequence>
<dbReference type="InterPro" id="IPR003439">
    <property type="entry name" value="ABC_transporter-like_ATP-bd"/>
</dbReference>
<evidence type="ECO:0000259" key="15">
    <source>
        <dbReference type="PROSITE" id="PS50929"/>
    </source>
</evidence>
<dbReference type="InterPro" id="IPR003593">
    <property type="entry name" value="AAA+_ATPase"/>
</dbReference>
<keyword evidence="4 13" id="KW-0812">Transmembrane</keyword>
<dbReference type="PROSITE" id="PS50990">
    <property type="entry name" value="PEPTIDASE_C39"/>
    <property type="match status" value="1"/>
</dbReference>
<dbReference type="GO" id="GO:0034040">
    <property type="term" value="F:ATPase-coupled lipid transmembrane transporter activity"/>
    <property type="evidence" value="ECO:0007669"/>
    <property type="project" value="TreeGrafter"/>
</dbReference>
<dbReference type="GO" id="GO:0031640">
    <property type="term" value="P:killing of cells of another organism"/>
    <property type="evidence" value="ECO:0007669"/>
    <property type="project" value="UniProtKB-KW"/>
</dbReference>
<keyword evidence="7" id="KW-0067">ATP-binding</keyword>
<keyword evidence="5" id="KW-0204">Cytolysis</keyword>
<dbReference type="PANTHER" id="PTHR24221:SF606">
    <property type="entry name" value="COLICIN V SECRETION-PROCESSING ATP-BINDING PROTEIN"/>
    <property type="match status" value="1"/>
</dbReference>
<dbReference type="PROSITE" id="PS50893">
    <property type="entry name" value="ABC_TRANSPORTER_2"/>
    <property type="match status" value="1"/>
</dbReference>
<keyword evidence="18" id="KW-1185">Reference proteome</keyword>
<comment type="subcellular location">
    <subcellularLocation>
        <location evidence="1">Cell membrane</location>
        <topology evidence="1">Multi-pass membrane protein</topology>
    </subcellularLocation>
</comment>
<dbReference type="OrthoDB" id="8554730at2"/>
<dbReference type="PROSITE" id="PS50929">
    <property type="entry name" value="ABC_TM1F"/>
    <property type="match status" value="1"/>
</dbReference>
<evidence type="ECO:0000259" key="16">
    <source>
        <dbReference type="PROSITE" id="PS50990"/>
    </source>
</evidence>
<feature type="transmembrane region" description="Helical" evidence="13">
    <location>
        <begin position="202"/>
        <end position="226"/>
    </location>
</feature>
<evidence type="ECO:0000313" key="17">
    <source>
        <dbReference type="EMBL" id="RQP25221.1"/>
    </source>
</evidence>
<feature type="domain" description="ABC transporter" evidence="14">
    <location>
        <begin position="483"/>
        <end position="708"/>
    </location>
</feature>
<dbReference type="InterPro" id="IPR033838">
    <property type="entry name" value="CvaB_peptidase"/>
</dbReference>
<dbReference type="GO" id="GO:0006508">
    <property type="term" value="P:proteolysis"/>
    <property type="evidence" value="ECO:0007669"/>
    <property type="project" value="InterPro"/>
</dbReference>
<keyword evidence="6" id="KW-0547">Nucleotide-binding</keyword>
<gene>
    <name evidence="17" type="ORF">DZC73_10310</name>
</gene>
<dbReference type="PROSITE" id="PS00211">
    <property type="entry name" value="ABC_TRANSPORTER_1"/>
    <property type="match status" value="1"/>
</dbReference>
<dbReference type="InterPro" id="IPR036640">
    <property type="entry name" value="ABC1_TM_sf"/>
</dbReference>
<dbReference type="SMART" id="SM00382">
    <property type="entry name" value="AAA"/>
    <property type="match status" value="1"/>
</dbReference>
<dbReference type="AlphaFoldDB" id="A0A3N7HW51"/>